<dbReference type="EMBL" id="KZ302029">
    <property type="protein sequence ID" value="PFH49443.1"/>
    <property type="molecule type" value="Genomic_DNA"/>
</dbReference>
<reference evidence="2 3" key="1">
    <citation type="submission" date="2014-02" db="EMBL/GenBank/DDBJ databases">
        <title>Transposable element dynamics among asymbiotic and ectomycorrhizal Amanita fungi.</title>
        <authorList>
            <consortium name="DOE Joint Genome Institute"/>
            <person name="Hess J."/>
            <person name="Skrede I."/>
            <person name="Wolfe B."/>
            <person name="LaButti K."/>
            <person name="Ohm R.A."/>
            <person name="Grigoriev I.V."/>
            <person name="Pringle A."/>
        </authorList>
    </citation>
    <scope>NUCLEOTIDE SEQUENCE [LARGE SCALE GENOMIC DNA]</scope>
    <source>
        <strain evidence="2 3">SKay4041</strain>
    </source>
</reference>
<sequence>MNSDGDLDFYIDSEFSESESESGSGTRSDSESSVDIQPEVSSNSLPLAYLSHEFTRVLELLNEKQSCYSIDIVDKDAPNPWLKIEGVGSIGIPLSERDARLIIDRAIEIASSKNQDNQDSGCVWEIEAPFLECENPDWKVFLEHKLNDNVRSRIQGPSEPFNFELCKLILHGAGSTPTKYDVSSSDSAIGSLLITLPSHFIGGQIQITYNSQTQTYEPSTSFYDGATALAWYNVAGHYSEPVNSGYRFSLLYKIIRPPPAVSELLLPNIMQHVESELSRLLSLWSTAPKGTESSSDLVAVVLQTYYFLEDIKTGTASINFNTQIGRGMEEPGCLIFMVDGWTQARAISHTWLLNPSEEEDPDFIDYQDGWHDNMLIAMNCYYRTVLVIFKEDDKEKIMFSAYGLPYALDKLSTFKDIGTATLSEVFENFGIRRTLPLYEDLISREVSLGHKVQFIHDLSKHASRIDDQFQVVQWTNHQIWRAIVDYEGGSDYDVRAIVTLAHKGWAMRLCNLGASGHVFGYEFATRLASVLHQEKQTILASVSKQSIEDGLAYRGSQPYSMYIDALIGRFVNRSVEASRIWLSDYPCSIGPRNLHIQRVVCLVRLCAFTQQSKACERVLALTHHSRSLQSTIKFYYMPLVSELRKLFPELRTGPCWTPLSQYMQQLIGRYLTTMLGTKTYNPRLPAFTPFCSCKDCAQVFEFLRQTYVPRQMFKMSMKAMYHILRKPAIRRLAMAMEVVYVNGCIRGVLATKSPKMLKTVRWEGRLKQARKFLAAIGTDEEIALIMGDRYPALLRALEGTERYPFEDDQLQLC</sequence>
<evidence type="ECO:0000313" key="2">
    <source>
        <dbReference type="EMBL" id="PFH49443.1"/>
    </source>
</evidence>
<evidence type="ECO:0000313" key="3">
    <source>
        <dbReference type="Proteomes" id="UP000242287"/>
    </source>
</evidence>
<organism evidence="2 3">
    <name type="scientific">Amanita thiersii Skay4041</name>
    <dbReference type="NCBI Taxonomy" id="703135"/>
    <lineage>
        <taxon>Eukaryota</taxon>
        <taxon>Fungi</taxon>
        <taxon>Dikarya</taxon>
        <taxon>Basidiomycota</taxon>
        <taxon>Agaricomycotina</taxon>
        <taxon>Agaricomycetes</taxon>
        <taxon>Agaricomycetidae</taxon>
        <taxon>Agaricales</taxon>
        <taxon>Pluteineae</taxon>
        <taxon>Amanitaceae</taxon>
        <taxon>Amanita</taxon>
    </lineage>
</organism>
<dbReference type="PANTHER" id="PTHR33099">
    <property type="entry name" value="FE2OG DIOXYGENASE DOMAIN-CONTAINING PROTEIN"/>
    <property type="match status" value="1"/>
</dbReference>
<dbReference type="PANTHER" id="PTHR33099:SF13">
    <property type="entry name" value="F-BOX DOMAIN-CONTAINING PROTEIN-RELATED"/>
    <property type="match status" value="1"/>
</dbReference>
<proteinExistence type="predicted"/>
<dbReference type="Proteomes" id="UP000242287">
    <property type="component" value="Unassembled WGS sequence"/>
</dbReference>
<name>A0A2A9NP37_9AGAR</name>
<dbReference type="AlphaFoldDB" id="A0A2A9NP37"/>
<feature type="region of interest" description="Disordered" evidence="1">
    <location>
        <begin position="12"/>
        <end position="37"/>
    </location>
</feature>
<gene>
    <name evidence="2" type="ORF">AMATHDRAFT_41557</name>
</gene>
<evidence type="ECO:0000256" key="1">
    <source>
        <dbReference type="SAM" id="MobiDB-lite"/>
    </source>
</evidence>
<feature type="compositionally biased region" description="Low complexity" evidence="1">
    <location>
        <begin position="21"/>
        <end position="33"/>
    </location>
</feature>
<protein>
    <submittedName>
        <fullName evidence="2">Uncharacterized protein</fullName>
    </submittedName>
</protein>
<dbReference type="OrthoDB" id="124582at2759"/>
<keyword evidence="3" id="KW-1185">Reference proteome</keyword>
<accession>A0A2A9NP37</accession>